<reference evidence="2 3" key="1">
    <citation type="journal article" date="2021" name="Hortic Res">
        <title>Chromosome-scale assembly of the Dendrobium chrysotoxum genome enhances the understanding of orchid evolution.</title>
        <authorList>
            <person name="Zhang Y."/>
            <person name="Zhang G.Q."/>
            <person name="Zhang D."/>
            <person name="Liu X.D."/>
            <person name="Xu X.Y."/>
            <person name="Sun W.H."/>
            <person name="Yu X."/>
            <person name="Zhu X."/>
            <person name="Wang Z.W."/>
            <person name="Zhao X."/>
            <person name="Zhong W.Y."/>
            <person name="Chen H."/>
            <person name="Yin W.L."/>
            <person name="Huang T."/>
            <person name="Niu S.C."/>
            <person name="Liu Z.J."/>
        </authorList>
    </citation>
    <scope>NUCLEOTIDE SEQUENCE [LARGE SCALE GENOMIC DNA]</scope>
    <source>
        <strain evidence="2">Lindl</strain>
    </source>
</reference>
<feature type="region of interest" description="Disordered" evidence="1">
    <location>
        <begin position="1"/>
        <end position="35"/>
    </location>
</feature>
<keyword evidence="3" id="KW-1185">Reference proteome</keyword>
<feature type="compositionally biased region" description="Basic and acidic residues" evidence="1">
    <location>
        <begin position="1"/>
        <end position="17"/>
    </location>
</feature>
<sequence length="82" mass="9020">MTGDHHPSRDPMTKGDSRPAAQIDGERGFSKGVKSDNVVSTVTSDSLIILYQKFHFPNDLMAKVPKMSDRACLPPPGYLTIF</sequence>
<evidence type="ECO:0000256" key="1">
    <source>
        <dbReference type="SAM" id="MobiDB-lite"/>
    </source>
</evidence>
<dbReference type="EMBL" id="JAGFBR010000002">
    <property type="protein sequence ID" value="KAH0470237.1"/>
    <property type="molecule type" value="Genomic_DNA"/>
</dbReference>
<name>A0AAV7HRF9_DENCH</name>
<evidence type="ECO:0000313" key="2">
    <source>
        <dbReference type="EMBL" id="KAH0470237.1"/>
    </source>
</evidence>
<proteinExistence type="predicted"/>
<dbReference type="AlphaFoldDB" id="A0AAV7HRF9"/>
<evidence type="ECO:0000313" key="3">
    <source>
        <dbReference type="Proteomes" id="UP000775213"/>
    </source>
</evidence>
<dbReference type="Proteomes" id="UP000775213">
    <property type="component" value="Unassembled WGS sequence"/>
</dbReference>
<organism evidence="2 3">
    <name type="scientific">Dendrobium chrysotoxum</name>
    <name type="common">Orchid</name>
    <dbReference type="NCBI Taxonomy" id="161865"/>
    <lineage>
        <taxon>Eukaryota</taxon>
        <taxon>Viridiplantae</taxon>
        <taxon>Streptophyta</taxon>
        <taxon>Embryophyta</taxon>
        <taxon>Tracheophyta</taxon>
        <taxon>Spermatophyta</taxon>
        <taxon>Magnoliopsida</taxon>
        <taxon>Liliopsida</taxon>
        <taxon>Asparagales</taxon>
        <taxon>Orchidaceae</taxon>
        <taxon>Epidendroideae</taxon>
        <taxon>Malaxideae</taxon>
        <taxon>Dendrobiinae</taxon>
        <taxon>Dendrobium</taxon>
    </lineage>
</organism>
<comment type="caution">
    <text evidence="2">The sequence shown here is derived from an EMBL/GenBank/DDBJ whole genome shotgun (WGS) entry which is preliminary data.</text>
</comment>
<accession>A0AAV7HRF9</accession>
<gene>
    <name evidence="2" type="ORF">IEQ34_001795</name>
</gene>
<protein>
    <submittedName>
        <fullName evidence="2">Uncharacterized protein</fullName>
    </submittedName>
</protein>